<dbReference type="CDD" id="cd01837">
    <property type="entry name" value="SGNH_plant_lipase_like"/>
    <property type="match status" value="1"/>
</dbReference>
<evidence type="ECO:0000256" key="6">
    <source>
        <dbReference type="ARBA" id="ARBA00022963"/>
    </source>
</evidence>
<dbReference type="InterPro" id="IPR051238">
    <property type="entry name" value="GDSL_esterase/lipase"/>
</dbReference>
<reference evidence="10" key="1">
    <citation type="submission" date="2016-06" db="EMBL/GenBank/DDBJ databases">
        <title>Parallel loss of symbiosis genes in relatives of nitrogen-fixing non-legume Parasponia.</title>
        <authorList>
            <person name="Van Velzen R."/>
            <person name="Holmer R."/>
            <person name="Bu F."/>
            <person name="Rutten L."/>
            <person name="Van Zeijl A."/>
            <person name="Liu W."/>
            <person name="Santuari L."/>
            <person name="Cao Q."/>
            <person name="Sharma T."/>
            <person name="Shen D."/>
            <person name="Roswanjaya Y."/>
            <person name="Wardhani T."/>
            <person name="Kalhor M.S."/>
            <person name="Jansen J."/>
            <person name="Van den Hoogen J."/>
            <person name="Gungor B."/>
            <person name="Hartog M."/>
            <person name="Hontelez J."/>
            <person name="Verver J."/>
            <person name="Yang W.-C."/>
            <person name="Schijlen E."/>
            <person name="Repin R."/>
            <person name="Schilthuizen M."/>
            <person name="Schranz E."/>
            <person name="Heidstra R."/>
            <person name="Miyata K."/>
            <person name="Fedorova E."/>
            <person name="Kohlen W."/>
            <person name="Bisseling T."/>
            <person name="Smit S."/>
            <person name="Geurts R."/>
        </authorList>
    </citation>
    <scope>NUCLEOTIDE SEQUENCE [LARGE SCALE GENOMIC DNA]</scope>
    <source>
        <strain evidence="10">cv. WU1-14</strain>
    </source>
</reference>
<keyword evidence="6" id="KW-0442">Lipid degradation</keyword>
<keyword evidence="7" id="KW-0443">Lipid metabolism</keyword>
<feature type="chain" id="PRO_5015149499" evidence="8">
    <location>
        <begin position="29"/>
        <end position="368"/>
    </location>
</feature>
<dbReference type="InterPro" id="IPR036514">
    <property type="entry name" value="SGNH_hydro_sf"/>
</dbReference>
<protein>
    <submittedName>
        <fullName evidence="9">Lipase</fullName>
    </submittedName>
</protein>
<keyword evidence="3" id="KW-0964">Secreted</keyword>
<evidence type="ECO:0000256" key="3">
    <source>
        <dbReference type="ARBA" id="ARBA00022525"/>
    </source>
</evidence>
<accession>A0A2P5CHQ1</accession>
<dbReference type="GO" id="GO:0005576">
    <property type="term" value="C:extracellular region"/>
    <property type="evidence" value="ECO:0007669"/>
    <property type="project" value="UniProtKB-SubCell"/>
</dbReference>
<comment type="similarity">
    <text evidence="2">Belongs to the 'GDSL' lipolytic enzyme family.</text>
</comment>
<dbReference type="InterPro" id="IPR001087">
    <property type="entry name" value="GDSL"/>
</dbReference>
<dbReference type="STRING" id="3476.A0A2P5CHQ1"/>
<evidence type="ECO:0000256" key="5">
    <source>
        <dbReference type="ARBA" id="ARBA00022801"/>
    </source>
</evidence>
<dbReference type="OrthoDB" id="1600564at2759"/>
<comment type="caution">
    <text evidence="9">The sequence shown here is derived from an EMBL/GenBank/DDBJ whole genome shotgun (WGS) entry which is preliminary data.</text>
</comment>
<name>A0A2P5CHQ1_PARAD</name>
<evidence type="ECO:0000313" key="10">
    <source>
        <dbReference type="Proteomes" id="UP000237105"/>
    </source>
</evidence>
<keyword evidence="5" id="KW-0378">Hydrolase</keyword>
<comment type="subcellular location">
    <subcellularLocation>
        <location evidence="1">Secreted</location>
    </subcellularLocation>
</comment>
<dbReference type="GO" id="GO:0016788">
    <property type="term" value="F:hydrolase activity, acting on ester bonds"/>
    <property type="evidence" value="ECO:0007669"/>
    <property type="project" value="InterPro"/>
</dbReference>
<dbReference type="EMBL" id="JXTB01000129">
    <property type="protein sequence ID" value="PON60548.1"/>
    <property type="molecule type" value="Genomic_DNA"/>
</dbReference>
<dbReference type="Proteomes" id="UP000237105">
    <property type="component" value="Unassembled WGS sequence"/>
</dbReference>
<sequence>MMIMISEGPRWAWLGGAYLILMANIAASETVGSPQVPAMFVFGDSLVDNGNNNYLSSLAKANYYPYGCDFNGGPSGRFTNGRTIVDMLGALLGLPYLPAFADPTAVGNRILGGVNYASAAGGILDETGQNFGQRFSLSQQVVNFETNLDELRRMMSGANLTQYLAKSVVILVFGSNDYINNYLLPTSSYSSYTPRDYANLLLNRYARQIVALHSVGLRKFLLAGIGPLGCIPNQRASGRAPPGRCVDSVNQMLGNFNEGLKSLVDQLNARYQGAIFLYGNTYAVFGDILNNPATYGFKVIDTACCGIGRNQGQITCLPFAVPCANRNDYLFWDAFHPTEAANAILAWRAYLGPPNDCYPINLQQMALL</sequence>
<evidence type="ECO:0000256" key="8">
    <source>
        <dbReference type="SAM" id="SignalP"/>
    </source>
</evidence>
<dbReference type="AlphaFoldDB" id="A0A2P5CHQ1"/>
<dbReference type="InterPro" id="IPR035669">
    <property type="entry name" value="SGNH_plant_lipase-like"/>
</dbReference>
<dbReference type="Gene3D" id="3.40.50.1110">
    <property type="entry name" value="SGNH hydrolase"/>
    <property type="match status" value="1"/>
</dbReference>
<dbReference type="SUPFAM" id="SSF52266">
    <property type="entry name" value="SGNH hydrolase"/>
    <property type="match status" value="1"/>
</dbReference>
<dbReference type="Pfam" id="PF00657">
    <property type="entry name" value="Lipase_GDSL"/>
    <property type="match status" value="1"/>
</dbReference>
<dbReference type="GO" id="GO:0016042">
    <property type="term" value="P:lipid catabolic process"/>
    <property type="evidence" value="ECO:0007669"/>
    <property type="project" value="UniProtKB-KW"/>
</dbReference>
<evidence type="ECO:0000256" key="4">
    <source>
        <dbReference type="ARBA" id="ARBA00022729"/>
    </source>
</evidence>
<dbReference type="PANTHER" id="PTHR45650:SF8">
    <property type="entry name" value="GDSL ESTERASE_LIPASE"/>
    <property type="match status" value="1"/>
</dbReference>
<gene>
    <name evidence="9" type="ORF">PanWU01x14_151600</name>
</gene>
<keyword evidence="4 8" id="KW-0732">Signal</keyword>
<dbReference type="PANTHER" id="PTHR45650">
    <property type="entry name" value="GDSL-LIKE LIPASE/ACYLHYDROLASE-RELATED"/>
    <property type="match status" value="1"/>
</dbReference>
<evidence type="ECO:0000256" key="7">
    <source>
        <dbReference type="ARBA" id="ARBA00023098"/>
    </source>
</evidence>
<proteinExistence type="inferred from homology"/>
<evidence type="ECO:0000256" key="2">
    <source>
        <dbReference type="ARBA" id="ARBA00008668"/>
    </source>
</evidence>
<evidence type="ECO:0000313" key="9">
    <source>
        <dbReference type="EMBL" id="PON60548.1"/>
    </source>
</evidence>
<feature type="signal peptide" evidence="8">
    <location>
        <begin position="1"/>
        <end position="28"/>
    </location>
</feature>
<keyword evidence="10" id="KW-1185">Reference proteome</keyword>
<organism evidence="9 10">
    <name type="scientific">Parasponia andersonii</name>
    <name type="common">Sponia andersonii</name>
    <dbReference type="NCBI Taxonomy" id="3476"/>
    <lineage>
        <taxon>Eukaryota</taxon>
        <taxon>Viridiplantae</taxon>
        <taxon>Streptophyta</taxon>
        <taxon>Embryophyta</taxon>
        <taxon>Tracheophyta</taxon>
        <taxon>Spermatophyta</taxon>
        <taxon>Magnoliopsida</taxon>
        <taxon>eudicotyledons</taxon>
        <taxon>Gunneridae</taxon>
        <taxon>Pentapetalae</taxon>
        <taxon>rosids</taxon>
        <taxon>fabids</taxon>
        <taxon>Rosales</taxon>
        <taxon>Cannabaceae</taxon>
        <taxon>Parasponia</taxon>
    </lineage>
</organism>
<evidence type="ECO:0000256" key="1">
    <source>
        <dbReference type="ARBA" id="ARBA00004613"/>
    </source>
</evidence>